<dbReference type="EMBL" id="JAGUCO010000044">
    <property type="protein sequence ID" value="MBS2101166.1"/>
    <property type="molecule type" value="Genomic_DNA"/>
</dbReference>
<name>A0ABS5K1Z7_9BACT</name>
<dbReference type="Gene3D" id="3.40.50.300">
    <property type="entry name" value="P-loop containing nucleotide triphosphate hydrolases"/>
    <property type="match status" value="1"/>
</dbReference>
<dbReference type="InterPro" id="IPR022509">
    <property type="entry name" value="Conjugation_ATPase_TraG"/>
</dbReference>
<dbReference type="Proteomes" id="UP000708576">
    <property type="component" value="Unassembled WGS sequence"/>
</dbReference>
<evidence type="ECO:0000313" key="3">
    <source>
        <dbReference type="Proteomes" id="UP000708576"/>
    </source>
</evidence>
<evidence type="ECO:0000259" key="1">
    <source>
        <dbReference type="Pfam" id="PF19044"/>
    </source>
</evidence>
<feature type="domain" description="TraG P-loop" evidence="1">
    <location>
        <begin position="390"/>
        <end position="785"/>
    </location>
</feature>
<dbReference type="PANTHER" id="PTHR38467:SF1">
    <property type="entry name" value="CONJUGATIVE TRANSFER: ASSEMBLY"/>
    <property type="match status" value="1"/>
</dbReference>
<dbReference type="PANTHER" id="PTHR38467">
    <property type="match status" value="1"/>
</dbReference>
<dbReference type="RefSeq" id="WP_212220424.1">
    <property type="nucleotide sequence ID" value="NZ_JAGUCO010000044.1"/>
</dbReference>
<organism evidence="2 3">
    <name type="scientific">Carboxylicivirga linearis</name>
    <dbReference type="NCBI Taxonomy" id="1628157"/>
    <lineage>
        <taxon>Bacteria</taxon>
        <taxon>Pseudomonadati</taxon>
        <taxon>Bacteroidota</taxon>
        <taxon>Bacteroidia</taxon>
        <taxon>Marinilabiliales</taxon>
        <taxon>Marinilabiliaceae</taxon>
        <taxon>Carboxylicivirga</taxon>
    </lineage>
</organism>
<dbReference type="Pfam" id="PF19044">
    <property type="entry name" value="P-loop_TraG"/>
    <property type="match status" value="1"/>
</dbReference>
<dbReference type="InterPro" id="IPR053155">
    <property type="entry name" value="F-pilin_assembly_TraC"/>
</dbReference>
<dbReference type="InterPro" id="IPR027417">
    <property type="entry name" value="P-loop_NTPase"/>
</dbReference>
<dbReference type="Gene3D" id="1.10.8.730">
    <property type="match status" value="1"/>
</dbReference>
<protein>
    <submittedName>
        <fullName evidence="2">TraG family conjugative transposon ATPase</fullName>
    </submittedName>
</protein>
<dbReference type="NCBIfam" id="TIGR03783">
    <property type="entry name" value="Bac_Flav_CT_G"/>
    <property type="match status" value="1"/>
</dbReference>
<reference evidence="2 3" key="1">
    <citation type="journal article" date="2015" name="Int. J. Syst. Evol. Microbiol.">
        <title>Carboxylicivirga linearis sp. nov., isolated from a sea cucumber culture pond.</title>
        <authorList>
            <person name="Wang F.Q."/>
            <person name="Zhou Y.X."/>
            <person name="Lin X.Z."/>
            <person name="Chen G.J."/>
            <person name="Du Z.J."/>
        </authorList>
    </citation>
    <scope>NUCLEOTIDE SEQUENCE [LARGE SCALE GENOMIC DNA]</scope>
    <source>
        <strain evidence="2 3">FB218</strain>
    </source>
</reference>
<gene>
    <name evidence="2" type="ORF">KEM10_22970</name>
</gene>
<dbReference type="InterPro" id="IPR043964">
    <property type="entry name" value="P-loop_TraG"/>
</dbReference>
<accession>A0ABS5K1Z7</accession>
<dbReference type="SUPFAM" id="SSF52540">
    <property type="entry name" value="P-loop containing nucleoside triphosphate hydrolases"/>
    <property type="match status" value="1"/>
</dbReference>
<comment type="caution">
    <text evidence="2">The sequence shown here is derived from an EMBL/GenBank/DDBJ whole genome shotgun (WGS) entry which is preliminary data.</text>
</comment>
<evidence type="ECO:0000313" key="2">
    <source>
        <dbReference type="EMBL" id="MBS2101166.1"/>
    </source>
</evidence>
<keyword evidence="3" id="KW-1185">Reference proteome</keyword>
<sequence length="794" mass="91224">MKTKTISDCIPVLGFEDHILISPGMDMTLGIRLQLPELYSCSREELLNIHDAFKRIVIMLPAGVLLHRQDVFLDSVYQSTKDQSQSFLTSCYLNHFNGRSYLKQESYLFISIMSNGLLKNWLGNSLLTPTRQKRKITGQRDQLKEIHCNISGQLRQSGIECEQLGEEEMKLLINRYMTLGFKTDNNMLSNPDFRDHLKVGGQFVEFCSLSDYAHLPSEISPVSRHPGNHLPVSMLYPVSHGLNFSHIVNTFLYMGNQSGIKTRLENSQKKIYSLSRFSTENKLNAVLLSDFLEDVQQTGEPIIQAHCNLMYFDHSLRGLKQKRSEAGTAFSSINCLPYRHSFDLPLMFWASLPGSTQLSETETLLLQAPQACCLMNFEGSITNSRSSFYIHFSDRQNACPVKVDVSDEPMEKHWVHNRNKIIIGGSGSGKSFLTNHLLRHYGESNNCHTVLLDVGRSYEMLVHYLDEQLKMQGGAMHIEFTEEQPISFNPFVLTDGLSTERKQTILSVLYTIYKPQLSEIDKDVIAQSVLAYYKKCTSNYSFDTYYDFAREWIPELIKEKGLCFNSGEYFFILSKYYRDGEYGYLLNRQMETDEFFDCPFIVFELDNIKDHPVIFPVATLIIIDIFLQKMRLLKGVRKVICIEEAWKAIATPQMAAYIKYFFKTIRKFFGEAIVVTQEIEDVISSPLIRDAIVNNADTKILLDMSKFANKFDSISQVLGLNSFQKEQILSVNSDLPTNRKLKECFIAWGSHSRVYALETSRQEYWCYTSEEKEKQSMIGKMKDHTSFIGLLNTI</sequence>
<proteinExistence type="predicted"/>